<proteinExistence type="inferred from homology"/>
<comment type="subcellular location">
    <subcellularLocation>
        <location evidence="1 6">Bacterial flagellum basal body</location>
    </subcellularLocation>
</comment>
<gene>
    <name evidence="8" type="primary">flgB</name>
    <name evidence="9" type="ORF">EYF70_04435</name>
    <name evidence="8" type="ORF">GCM10007387_55890</name>
</gene>
<dbReference type="Pfam" id="PF00460">
    <property type="entry name" value="Flg_bb_rod"/>
    <property type="match status" value="1"/>
</dbReference>
<comment type="subunit">
    <text evidence="6">The basal body constitutes a major portion of the flagellar organelle and consists of a number of rings mounted on a central rod.</text>
</comment>
<evidence type="ECO:0000313" key="11">
    <source>
        <dbReference type="Proteomes" id="UP000628442"/>
    </source>
</evidence>
<dbReference type="PANTHER" id="PTHR30435">
    <property type="entry name" value="FLAGELLAR PROTEIN"/>
    <property type="match status" value="1"/>
</dbReference>
<evidence type="ECO:0000256" key="2">
    <source>
        <dbReference type="ARBA" id="ARBA00009677"/>
    </source>
</evidence>
<dbReference type="Proteomes" id="UP000628442">
    <property type="component" value="Unassembled WGS sequence"/>
</dbReference>
<dbReference type="AlphaFoldDB" id="A0A411WU70"/>
<keyword evidence="10" id="KW-1185">Reference proteome</keyword>
<dbReference type="EMBL" id="BMWV01000020">
    <property type="protein sequence ID" value="GGY66444.1"/>
    <property type="molecule type" value="Genomic_DNA"/>
</dbReference>
<reference evidence="9 10" key="2">
    <citation type="submission" date="2019-02" db="EMBL/GenBank/DDBJ databases">
        <title>Draft Genome Sequences of Six Type Strains of the Genus Massilia.</title>
        <authorList>
            <person name="Miess H."/>
            <person name="Frediansyhah A."/>
            <person name="Gross H."/>
        </authorList>
    </citation>
    <scope>NUCLEOTIDE SEQUENCE [LARGE SCALE GENOMIC DNA]</scope>
    <source>
        <strain evidence="9 10">DSM 17472</strain>
    </source>
</reference>
<evidence type="ECO:0000256" key="4">
    <source>
        <dbReference type="ARBA" id="ARBA00023143"/>
    </source>
</evidence>
<comment type="function">
    <text evidence="5 6">Structural component of flagellum, the bacterial motility apparatus. Part of the rod structure of flagellar basal body.</text>
</comment>
<protein>
    <recommendedName>
        <fullName evidence="3 6">Flagellar basal body rod protein FlgB</fullName>
    </recommendedName>
</protein>
<dbReference type="InterPro" id="IPR006300">
    <property type="entry name" value="FlgB"/>
</dbReference>
<dbReference type="InterPro" id="IPR001444">
    <property type="entry name" value="Flag_bb_rod_N"/>
</dbReference>
<name>A0A411WU70_9BURK</name>
<evidence type="ECO:0000256" key="3">
    <source>
        <dbReference type="ARBA" id="ARBA00014376"/>
    </source>
</evidence>
<dbReference type="EMBL" id="CP036401">
    <property type="protein sequence ID" value="QBI00179.1"/>
    <property type="molecule type" value="Genomic_DNA"/>
</dbReference>
<feature type="domain" description="Flagellar basal body rod protein N-terminal" evidence="7">
    <location>
        <begin position="14"/>
        <end position="39"/>
    </location>
</feature>
<reference evidence="8" key="1">
    <citation type="journal article" date="2014" name="Int. J. Syst. Evol. Microbiol.">
        <title>Complete genome sequence of Corynebacterium casei LMG S-19264T (=DSM 44701T), isolated from a smear-ripened cheese.</title>
        <authorList>
            <consortium name="US DOE Joint Genome Institute (JGI-PGF)"/>
            <person name="Walter F."/>
            <person name="Albersmeier A."/>
            <person name="Kalinowski J."/>
            <person name="Ruckert C."/>
        </authorList>
    </citation>
    <scope>NUCLEOTIDE SEQUENCE</scope>
    <source>
        <strain evidence="8">KCTC 12343</strain>
    </source>
</reference>
<keyword evidence="8" id="KW-0966">Cell projection</keyword>
<evidence type="ECO:0000256" key="6">
    <source>
        <dbReference type="PIRNR" id="PIRNR002889"/>
    </source>
</evidence>
<dbReference type="PIRSF" id="PIRSF002889">
    <property type="entry name" value="Rod_FlgB"/>
    <property type="match status" value="1"/>
</dbReference>
<dbReference type="Proteomes" id="UP000292307">
    <property type="component" value="Chromosome"/>
</dbReference>
<comment type="similarity">
    <text evidence="2 6">Belongs to the flagella basal body rod proteins family.</text>
</comment>
<evidence type="ECO:0000256" key="1">
    <source>
        <dbReference type="ARBA" id="ARBA00004117"/>
    </source>
</evidence>
<dbReference type="GO" id="GO:0071973">
    <property type="term" value="P:bacterial-type flagellum-dependent cell motility"/>
    <property type="evidence" value="ECO:0007669"/>
    <property type="project" value="InterPro"/>
</dbReference>
<accession>A0A411WU70</accession>
<keyword evidence="4 6" id="KW-0975">Bacterial flagellum</keyword>
<dbReference type="InterPro" id="IPR019776">
    <property type="entry name" value="Flagellar_basal_body_rod_CS"/>
</dbReference>
<dbReference type="GO" id="GO:0030694">
    <property type="term" value="C:bacterial-type flagellum basal body, rod"/>
    <property type="evidence" value="ECO:0007669"/>
    <property type="project" value="InterPro"/>
</dbReference>
<dbReference type="RefSeq" id="WP_131144322.1">
    <property type="nucleotide sequence ID" value="NZ_BMWV01000020.1"/>
</dbReference>
<evidence type="ECO:0000259" key="7">
    <source>
        <dbReference type="Pfam" id="PF00460"/>
    </source>
</evidence>
<dbReference type="PANTHER" id="PTHR30435:SF12">
    <property type="entry name" value="FLAGELLAR BASAL BODY ROD PROTEIN FLGB"/>
    <property type="match status" value="1"/>
</dbReference>
<evidence type="ECO:0000313" key="9">
    <source>
        <dbReference type="EMBL" id="QBI00179.1"/>
    </source>
</evidence>
<reference evidence="8" key="3">
    <citation type="submission" date="2022-12" db="EMBL/GenBank/DDBJ databases">
        <authorList>
            <person name="Sun Q."/>
            <person name="Kim S."/>
        </authorList>
    </citation>
    <scope>NUCLEOTIDE SEQUENCE</scope>
    <source>
        <strain evidence="8">KCTC 12343</strain>
    </source>
</reference>
<keyword evidence="8" id="KW-0969">Cilium</keyword>
<dbReference type="PROSITE" id="PS00588">
    <property type="entry name" value="FLAGELLA_BB_ROD"/>
    <property type="match status" value="1"/>
</dbReference>
<evidence type="ECO:0000256" key="5">
    <source>
        <dbReference type="ARBA" id="ARBA00024934"/>
    </source>
</evidence>
<evidence type="ECO:0000313" key="8">
    <source>
        <dbReference type="EMBL" id="GGY66444.1"/>
    </source>
</evidence>
<dbReference type="OrthoDB" id="9788334at2"/>
<dbReference type="NCBIfam" id="TIGR01396">
    <property type="entry name" value="FlgB"/>
    <property type="match status" value="1"/>
</dbReference>
<organism evidence="8 11">
    <name type="scientific">Pseudoduganella albidiflava</name>
    <dbReference type="NCBI Taxonomy" id="321983"/>
    <lineage>
        <taxon>Bacteria</taxon>
        <taxon>Pseudomonadati</taxon>
        <taxon>Pseudomonadota</taxon>
        <taxon>Betaproteobacteria</taxon>
        <taxon>Burkholderiales</taxon>
        <taxon>Oxalobacteraceae</taxon>
        <taxon>Telluria group</taxon>
        <taxon>Pseudoduganella</taxon>
    </lineage>
</organism>
<sequence>MLGKLDNHLRFNELALGLRSTRQSVLASNIANADTPNYKARDIDFTSALQNALANTAQTGTLNTTKPRHFPTPAPDGSTLADGTPLLYRGVVQGAVDGNTVDMDVERNQFADNALRYEAGVTFINSQIKGLMTAIQGQ</sequence>
<evidence type="ECO:0000313" key="10">
    <source>
        <dbReference type="Proteomes" id="UP000292307"/>
    </source>
</evidence>
<keyword evidence="8" id="KW-0282">Flagellum</keyword>